<dbReference type="InterPro" id="IPR010982">
    <property type="entry name" value="Lambda_DNA-bd_dom_sf"/>
</dbReference>
<dbReference type="GO" id="GO:0003677">
    <property type="term" value="F:DNA binding"/>
    <property type="evidence" value="ECO:0007669"/>
    <property type="project" value="InterPro"/>
</dbReference>
<dbReference type="OrthoDB" id="9809730at2"/>
<dbReference type="EMBL" id="NPEV01000074">
    <property type="protein sequence ID" value="RAI24611.1"/>
    <property type="molecule type" value="Genomic_DNA"/>
</dbReference>
<accession>A0A327JFA3</accession>
<dbReference type="Proteomes" id="UP000249299">
    <property type="component" value="Unassembled WGS sequence"/>
</dbReference>
<dbReference type="SUPFAM" id="SSF47413">
    <property type="entry name" value="lambda repressor-like DNA-binding domains"/>
    <property type="match status" value="1"/>
</dbReference>
<comment type="caution">
    <text evidence="2">The sequence shown here is derived from an EMBL/GenBank/DDBJ whole genome shotgun (WGS) entry which is preliminary data.</text>
</comment>
<evidence type="ECO:0000313" key="2">
    <source>
        <dbReference type="EMBL" id="RAI24611.1"/>
    </source>
</evidence>
<name>A0A327JFA3_9HYPH</name>
<proteinExistence type="predicted"/>
<dbReference type="RefSeq" id="WP_111436577.1">
    <property type="nucleotide sequence ID" value="NZ_JACIGG010000040.1"/>
</dbReference>
<organism evidence="2 3">
    <name type="scientific">Rhodobium orientis</name>
    <dbReference type="NCBI Taxonomy" id="34017"/>
    <lineage>
        <taxon>Bacteria</taxon>
        <taxon>Pseudomonadati</taxon>
        <taxon>Pseudomonadota</taxon>
        <taxon>Alphaproteobacteria</taxon>
        <taxon>Hyphomicrobiales</taxon>
        <taxon>Rhodobiaceae</taxon>
        <taxon>Rhodobium</taxon>
    </lineage>
</organism>
<dbReference type="Pfam" id="PF01381">
    <property type="entry name" value="HTH_3"/>
    <property type="match status" value="1"/>
</dbReference>
<dbReference type="InterPro" id="IPR001387">
    <property type="entry name" value="Cro/C1-type_HTH"/>
</dbReference>
<gene>
    <name evidence="2" type="ORF">CH339_21970</name>
</gene>
<dbReference type="AlphaFoldDB" id="A0A327JFA3"/>
<evidence type="ECO:0000259" key="1">
    <source>
        <dbReference type="PROSITE" id="PS50943"/>
    </source>
</evidence>
<dbReference type="PROSITE" id="PS50943">
    <property type="entry name" value="HTH_CROC1"/>
    <property type="match status" value="1"/>
</dbReference>
<reference evidence="2 3" key="1">
    <citation type="submission" date="2017-07" db="EMBL/GenBank/DDBJ databases">
        <title>Draft Genome Sequences of Select Purple Nonsulfur Bacteria.</title>
        <authorList>
            <person name="Lasarre B."/>
            <person name="Mckinlay J.B."/>
        </authorList>
    </citation>
    <scope>NUCLEOTIDE SEQUENCE [LARGE SCALE GENOMIC DNA]</scope>
    <source>
        <strain evidence="2 3">DSM 11290</strain>
    </source>
</reference>
<protein>
    <recommendedName>
        <fullName evidence="1">HTH cro/C1-type domain-containing protein</fullName>
    </recommendedName>
</protein>
<sequence>MPDEKTIAPRSDSLGDYLKSVRLGQGLTLRDVERLTENDVSNAYLSQLENRKIEKPSPHILYALSNAYRISYKNLMSRAGYVIPQDKSRGTADKHGNAATFAIENLSAQEEAALLEYLAFFRSKRGSS</sequence>
<feature type="domain" description="HTH cro/C1-type" evidence="1">
    <location>
        <begin position="18"/>
        <end position="75"/>
    </location>
</feature>
<evidence type="ECO:0000313" key="3">
    <source>
        <dbReference type="Proteomes" id="UP000249299"/>
    </source>
</evidence>
<dbReference type="SMART" id="SM00530">
    <property type="entry name" value="HTH_XRE"/>
    <property type="match status" value="1"/>
</dbReference>
<keyword evidence="3" id="KW-1185">Reference proteome</keyword>
<dbReference type="Gene3D" id="1.10.260.40">
    <property type="entry name" value="lambda repressor-like DNA-binding domains"/>
    <property type="match status" value="1"/>
</dbReference>